<keyword evidence="3" id="KW-1185">Reference proteome</keyword>
<dbReference type="Gene3D" id="3.40.630.30">
    <property type="match status" value="1"/>
</dbReference>
<dbReference type="GO" id="GO:0016747">
    <property type="term" value="F:acyltransferase activity, transferring groups other than amino-acyl groups"/>
    <property type="evidence" value="ECO:0007669"/>
    <property type="project" value="InterPro"/>
</dbReference>
<dbReference type="Proteomes" id="UP000289784">
    <property type="component" value="Unassembled WGS sequence"/>
</dbReference>
<comment type="caution">
    <text evidence="2">The sequence shown here is derived from an EMBL/GenBank/DDBJ whole genome shotgun (WGS) entry which is preliminary data.</text>
</comment>
<evidence type="ECO:0000313" key="3">
    <source>
        <dbReference type="Proteomes" id="UP000289784"/>
    </source>
</evidence>
<sequence length="199" mass="22710">MTAPHTIGLFRGPEILPWLEDVAALRMAVFRDWPYLYEGDDAYEREYLSTYAASRDSLFVLAMAQGQVVGAATGLPLLHDAESFHAPFAAQGMDPAQVFYFGESLLLPEWRGRGIGHAFFDHREAHAHGLGYRWTAFASVDRLPEDPRCPPSYRANDTFWTKRGYARQDGLAMQLDWREQGLGEVSHWLTFWLRDWEAA</sequence>
<gene>
    <name evidence="2" type="ORF">EPA99_10845</name>
</gene>
<accession>A0A4Q1JVP7</accession>
<organism evidence="2 3">
    <name type="scientific">Pseudoxanthomonas composti</name>
    <dbReference type="NCBI Taxonomy" id="2137479"/>
    <lineage>
        <taxon>Bacteria</taxon>
        <taxon>Pseudomonadati</taxon>
        <taxon>Pseudomonadota</taxon>
        <taxon>Gammaproteobacteria</taxon>
        <taxon>Lysobacterales</taxon>
        <taxon>Lysobacteraceae</taxon>
        <taxon>Pseudoxanthomonas</taxon>
    </lineage>
</organism>
<evidence type="ECO:0000259" key="1">
    <source>
        <dbReference type="PROSITE" id="PS51186"/>
    </source>
</evidence>
<dbReference type="SUPFAM" id="SSF55729">
    <property type="entry name" value="Acyl-CoA N-acyltransferases (Nat)"/>
    <property type="match status" value="1"/>
</dbReference>
<proteinExistence type="predicted"/>
<dbReference type="OrthoDB" id="187903at2"/>
<name>A0A4Q1JVP7_9GAMM</name>
<evidence type="ECO:0000313" key="2">
    <source>
        <dbReference type="EMBL" id="RXR05238.1"/>
    </source>
</evidence>
<dbReference type="InterPro" id="IPR016181">
    <property type="entry name" value="Acyl_CoA_acyltransferase"/>
</dbReference>
<dbReference type="PROSITE" id="PS51186">
    <property type="entry name" value="GNAT"/>
    <property type="match status" value="1"/>
</dbReference>
<feature type="domain" description="N-acetyltransferase" evidence="1">
    <location>
        <begin position="13"/>
        <end position="192"/>
    </location>
</feature>
<reference evidence="2 3" key="1">
    <citation type="submission" date="2019-01" db="EMBL/GenBank/DDBJ databases">
        <title>Pseudoxanthomonas composti sp. nov., isolated from compost.</title>
        <authorList>
            <person name="Yang G."/>
        </authorList>
    </citation>
    <scope>NUCLEOTIDE SEQUENCE [LARGE SCALE GENOMIC DNA]</scope>
    <source>
        <strain evidence="2 3">GSS15</strain>
    </source>
</reference>
<dbReference type="AlphaFoldDB" id="A0A4Q1JVP7"/>
<dbReference type="EMBL" id="SAWZ01000005">
    <property type="protein sequence ID" value="RXR05238.1"/>
    <property type="molecule type" value="Genomic_DNA"/>
</dbReference>
<dbReference type="CDD" id="cd04301">
    <property type="entry name" value="NAT_SF"/>
    <property type="match status" value="1"/>
</dbReference>
<protein>
    <submittedName>
        <fullName evidence="2">N-acetyltransferase</fullName>
    </submittedName>
</protein>
<dbReference type="RefSeq" id="WP_129471242.1">
    <property type="nucleotide sequence ID" value="NZ_SAWZ01000005.1"/>
</dbReference>
<keyword evidence="2" id="KW-0808">Transferase</keyword>
<dbReference type="InterPro" id="IPR000182">
    <property type="entry name" value="GNAT_dom"/>
</dbReference>
<dbReference type="Pfam" id="PF00583">
    <property type="entry name" value="Acetyltransf_1"/>
    <property type="match status" value="1"/>
</dbReference>